<organism evidence="2 3">
    <name type="scientific">Clostridium facile</name>
    <dbReference type="NCBI Taxonomy" id="2763035"/>
    <lineage>
        <taxon>Bacteria</taxon>
        <taxon>Bacillati</taxon>
        <taxon>Bacillota</taxon>
        <taxon>Clostridia</taxon>
        <taxon>Eubacteriales</taxon>
        <taxon>Clostridiaceae</taxon>
        <taxon>Clostridium</taxon>
    </lineage>
</organism>
<dbReference type="Pfam" id="PF03374">
    <property type="entry name" value="ANT"/>
    <property type="match status" value="1"/>
</dbReference>
<dbReference type="PANTHER" id="PTHR36180:SF2">
    <property type="entry name" value="BRO FAMILY PROTEIN"/>
    <property type="match status" value="1"/>
</dbReference>
<proteinExistence type="predicted"/>
<feature type="domain" description="Bro-N" evidence="1">
    <location>
        <begin position="1"/>
        <end position="105"/>
    </location>
</feature>
<dbReference type="EMBL" id="JACOQK010000001">
    <property type="protein sequence ID" value="MBC5786750.1"/>
    <property type="molecule type" value="Genomic_DNA"/>
</dbReference>
<gene>
    <name evidence="2" type="ORF">H8Z77_01770</name>
</gene>
<evidence type="ECO:0000313" key="3">
    <source>
        <dbReference type="Proteomes" id="UP000649151"/>
    </source>
</evidence>
<comment type="caution">
    <text evidence="2">The sequence shown here is derived from an EMBL/GenBank/DDBJ whole genome shotgun (WGS) entry which is preliminary data.</text>
</comment>
<keyword evidence="3" id="KW-1185">Reference proteome</keyword>
<dbReference type="Proteomes" id="UP000649151">
    <property type="component" value="Unassembled WGS sequence"/>
</dbReference>
<dbReference type="SMART" id="SM01040">
    <property type="entry name" value="Bro-N"/>
    <property type="match status" value="1"/>
</dbReference>
<dbReference type="Pfam" id="PF02498">
    <property type="entry name" value="Bro-N"/>
    <property type="match status" value="1"/>
</dbReference>
<dbReference type="InterPro" id="IPR005039">
    <property type="entry name" value="Ant_C"/>
</dbReference>
<evidence type="ECO:0000259" key="1">
    <source>
        <dbReference type="PROSITE" id="PS51750"/>
    </source>
</evidence>
<reference evidence="2 3" key="1">
    <citation type="submission" date="2020-08" db="EMBL/GenBank/DDBJ databases">
        <title>Genome public.</title>
        <authorList>
            <person name="Liu C."/>
            <person name="Sun Q."/>
        </authorList>
    </citation>
    <scope>NUCLEOTIDE SEQUENCE [LARGE SCALE GENOMIC DNA]</scope>
    <source>
        <strain evidence="2 3">NSJ-27</strain>
    </source>
</reference>
<protein>
    <submittedName>
        <fullName evidence="2">Phage antirepressor KilAC domain-containing protein</fullName>
    </submittedName>
</protein>
<dbReference type="InterPro" id="IPR003497">
    <property type="entry name" value="BRO_N_domain"/>
</dbReference>
<evidence type="ECO:0000313" key="2">
    <source>
        <dbReference type="EMBL" id="MBC5786750.1"/>
    </source>
</evidence>
<sequence>MNELQIFKNEQFGEIRTIEENGKVLFCGKDVCAALGYKDSTSAMKQHCRGVVKHHLIDSLGRKQQTNFIPEGDIYRLAAKSELPGAEKFESWIFDEVLPAIHKHGAYMTPETLEAALLNPDTIIKIATALKDEQEKNKVLQAENSALTVDNAIMQPKADYFDELVDRNLLTNLRETAKQLNIKEREFIRFLLDHKYLYRDKRGKLMPYAQHIEKGLFQLKEQYNEKTNWSGTQTLITPKGRETFRLLYLKAVS</sequence>
<dbReference type="PROSITE" id="PS51750">
    <property type="entry name" value="BRO_N"/>
    <property type="match status" value="1"/>
</dbReference>
<dbReference type="PANTHER" id="PTHR36180">
    <property type="entry name" value="DNA-BINDING PROTEIN-RELATED-RELATED"/>
    <property type="match status" value="1"/>
</dbReference>
<dbReference type="RefSeq" id="WP_186995982.1">
    <property type="nucleotide sequence ID" value="NZ_JACOQK010000001.1"/>
</dbReference>
<name>A0ABR7INP1_9CLOT</name>
<accession>A0ABR7INP1</accession>